<sequence>MIHAIVGVIAAGCVLAGFIIGFVLIIESITKSAKRRGR</sequence>
<gene>
    <name evidence="2" type="ORF">immuto26A_116</name>
</gene>
<evidence type="ECO:0000313" key="3">
    <source>
        <dbReference type="Proteomes" id="UP000595566"/>
    </source>
</evidence>
<organism evidence="2 3">
    <name type="scientific">Flavobacterium phage vB_FspM_immuto_2-6A</name>
    <dbReference type="NCBI Taxonomy" id="2801477"/>
    <lineage>
        <taxon>Viruses</taxon>
        <taxon>Duplodnaviria</taxon>
        <taxon>Heunggongvirae</taxon>
        <taxon>Uroviricota</taxon>
        <taxon>Caudoviricetes</taxon>
        <taxon>Immutovirus</taxon>
        <taxon>Immutovirus immuto</taxon>
    </lineage>
</organism>
<name>A0A7T8ERJ0_9CAUD</name>
<dbReference type="Proteomes" id="UP000595566">
    <property type="component" value="Segment"/>
</dbReference>
<keyword evidence="3" id="KW-1185">Reference proteome</keyword>
<dbReference type="EMBL" id="MW353175">
    <property type="protein sequence ID" value="QQO91795.1"/>
    <property type="molecule type" value="Genomic_DNA"/>
</dbReference>
<evidence type="ECO:0000313" key="2">
    <source>
        <dbReference type="EMBL" id="QQO91795.1"/>
    </source>
</evidence>
<keyword evidence="1" id="KW-1133">Transmembrane helix</keyword>
<accession>A0A7T8ERJ0</accession>
<keyword evidence="1" id="KW-0812">Transmembrane</keyword>
<proteinExistence type="predicted"/>
<protein>
    <submittedName>
        <fullName evidence="2">Uncharacterized protein</fullName>
    </submittedName>
</protein>
<feature type="transmembrane region" description="Helical" evidence="1">
    <location>
        <begin position="6"/>
        <end position="26"/>
    </location>
</feature>
<evidence type="ECO:0000256" key="1">
    <source>
        <dbReference type="SAM" id="Phobius"/>
    </source>
</evidence>
<keyword evidence="1" id="KW-0472">Membrane</keyword>
<reference evidence="2 3" key="1">
    <citation type="submission" date="2020-12" db="EMBL/GenBank/DDBJ databases">
        <title>Dynamics of Baltic Sea phages driven by environmental changes.</title>
        <authorList>
            <person name="Hoetzinger M."/>
            <person name="Nilsson E."/>
            <person name="Holmfeldt K."/>
        </authorList>
    </citation>
    <scope>NUCLEOTIDE SEQUENCE [LARGE SCALE GENOMIC DNA]</scope>
</reference>